<comment type="caution">
    <text evidence="1">The sequence shown here is derived from an EMBL/GenBank/DDBJ whole genome shotgun (WGS) entry which is preliminary data.</text>
</comment>
<evidence type="ECO:0000313" key="1">
    <source>
        <dbReference type="EMBL" id="EYC21063.1"/>
    </source>
</evidence>
<dbReference type="AlphaFoldDB" id="A0A016V2Y9"/>
<protein>
    <submittedName>
        <fullName evidence="1">Uncharacterized protein</fullName>
    </submittedName>
</protein>
<name>A0A016V2Y9_9BILA</name>
<reference evidence="2" key="1">
    <citation type="journal article" date="2015" name="Nat. Genet.">
        <title>The genome and transcriptome of the zoonotic hookworm Ancylostoma ceylanicum identify infection-specific gene families.</title>
        <authorList>
            <person name="Schwarz E.M."/>
            <person name="Hu Y."/>
            <person name="Antoshechkin I."/>
            <person name="Miller M.M."/>
            <person name="Sternberg P.W."/>
            <person name="Aroian R.V."/>
        </authorList>
    </citation>
    <scope>NUCLEOTIDE SEQUENCE</scope>
    <source>
        <strain evidence="2">HY135</strain>
    </source>
</reference>
<dbReference type="Proteomes" id="UP000024635">
    <property type="component" value="Unassembled WGS sequence"/>
</dbReference>
<accession>A0A016V2Y9</accession>
<evidence type="ECO:0000313" key="2">
    <source>
        <dbReference type="Proteomes" id="UP000024635"/>
    </source>
</evidence>
<proteinExistence type="predicted"/>
<sequence>MCPLMVSRRTHIMNREIREIDIREPRQRFYANLVNKVRESENAIPPPTAARKELSKPIAAFENTALPPPVTQQGLQMRFTTSRIPNALLKGTTYPFSLTP</sequence>
<gene>
    <name evidence="1" type="primary">Acey_s0020.g207</name>
    <name evidence="1" type="ORF">Y032_0020g207</name>
</gene>
<dbReference type="EMBL" id="JARK01001356">
    <property type="protein sequence ID" value="EYC21063.1"/>
    <property type="molecule type" value="Genomic_DNA"/>
</dbReference>
<organism evidence="1 2">
    <name type="scientific">Ancylostoma ceylanicum</name>
    <dbReference type="NCBI Taxonomy" id="53326"/>
    <lineage>
        <taxon>Eukaryota</taxon>
        <taxon>Metazoa</taxon>
        <taxon>Ecdysozoa</taxon>
        <taxon>Nematoda</taxon>
        <taxon>Chromadorea</taxon>
        <taxon>Rhabditida</taxon>
        <taxon>Rhabditina</taxon>
        <taxon>Rhabditomorpha</taxon>
        <taxon>Strongyloidea</taxon>
        <taxon>Ancylostomatidae</taxon>
        <taxon>Ancylostomatinae</taxon>
        <taxon>Ancylostoma</taxon>
    </lineage>
</organism>
<keyword evidence="2" id="KW-1185">Reference proteome</keyword>